<comment type="caution">
    <text evidence="2">The sequence shown here is derived from an EMBL/GenBank/DDBJ whole genome shotgun (WGS) entry which is preliminary data.</text>
</comment>
<proteinExistence type="predicted"/>
<protein>
    <recommendedName>
        <fullName evidence="4">Solute-binding protein family 3/N-terminal domain-containing protein</fullName>
    </recommendedName>
</protein>
<organism evidence="2 3">
    <name type="scientific">Alteromonas sediminis</name>
    <dbReference type="NCBI Taxonomy" id="2259342"/>
    <lineage>
        <taxon>Bacteria</taxon>
        <taxon>Pseudomonadati</taxon>
        <taxon>Pseudomonadota</taxon>
        <taxon>Gammaproteobacteria</taxon>
        <taxon>Alteromonadales</taxon>
        <taxon>Alteromonadaceae</taxon>
        <taxon>Alteromonas/Salinimonas group</taxon>
        <taxon>Alteromonas</taxon>
    </lineage>
</organism>
<reference evidence="2 3" key="1">
    <citation type="submission" date="2018-11" db="EMBL/GenBank/DDBJ databases">
        <authorList>
            <person name="Ye M.-Q."/>
            <person name="Du Z.-J."/>
        </authorList>
    </citation>
    <scope>NUCLEOTIDE SEQUENCE [LARGE SCALE GENOMIC DNA]</scope>
    <source>
        <strain evidence="2 3">U0105</strain>
    </source>
</reference>
<dbReference type="Proteomes" id="UP000275281">
    <property type="component" value="Unassembled WGS sequence"/>
</dbReference>
<name>A0A3N5YBM7_9ALTE</name>
<dbReference type="RefSeq" id="WP_124027783.1">
    <property type="nucleotide sequence ID" value="NZ_JBHRSN010000006.1"/>
</dbReference>
<keyword evidence="1" id="KW-0732">Signal</keyword>
<accession>A0A3N5YBM7</accession>
<evidence type="ECO:0000313" key="3">
    <source>
        <dbReference type="Proteomes" id="UP000275281"/>
    </source>
</evidence>
<evidence type="ECO:0000313" key="2">
    <source>
        <dbReference type="EMBL" id="RPJ66425.1"/>
    </source>
</evidence>
<evidence type="ECO:0008006" key="4">
    <source>
        <dbReference type="Google" id="ProtNLM"/>
    </source>
</evidence>
<gene>
    <name evidence="2" type="ORF">DRW07_10035</name>
</gene>
<dbReference type="AlphaFoldDB" id="A0A3N5YBM7"/>
<feature type="signal peptide" evidence="1">
    <location>
        <begin position="1"/>
        <end position="17"/>
    </location>
</feature>
<feature type="chain" id="PRO_5018133193" description="Solute-binding protein family 3/N-terminal domain-containing protein" evidence="1">
    <location>
        <begin position="18"/>
        <end position="289"/>
    </location>
</feature>
<keyword evidence="3" id="KW-1185">Reference proteome</keyword>
<dbReference type="EMBL" id="RPOK01000003">
    <property type="protein sequence ID" value="RPJ66425.1"/>
    <property type="molecule type" value="Genomic_DNA"/>
</dbReference>
<sequence>MRNLFVFLFFLSVSALAQQPFQTPEHPRTLRYFAADQQTFLFVTDVLKLALEKNPTLSDVHVETLHHVENNEGRTLSLLDRNIIDIFWEGASDQRQRNYAAVRFPLVRGLLGYRNFLTHKDNLPMFQNITENTLKSMVACQGTSWPDTDILTENGYTVATASKYLQLVRLINIKRCDYFPRAVYEGLNEIKWLEDKYPDIRLVRHVMLSYQFPIYFFLRKSDQKLAEEIEKGLYLALEDGSYQALFRSHASMQYLYPLSQWQHATIFRLNNPLLSEKNPTDTRLWLSLK</sequence>
<evidence type="ECO:0000256" key="1">
    <source>
        <dbReference type="SAM" id="SignalP"/>
    </source>
</evidence>
<dbReference type="OrthoDB" id="547680at2"/>
<dbReference type="Gene3D" id="3.40.190.10">
    <property type="entry name" value="Periplasmic binding protein-like II"/>
    <property type="match status" value="2"/>
</dbReference>
<dbReference type="SUPFAM" id="SSF53850">
    <property type="entry name" value="Periplasmic binding protein-like II"/>
    <property type="match status" value="1"/>
</dbReference>